<feature type="transmembrane region" description="Helical" evidence="1">
    <location>
        <begin position="127"/>
        <end position="144"/>
    </location>
</feature>
<evidence type="ECO:0000313" key="3">
    <source>
        <dbReference type="Proteomes" id="UP000603434"/>
    </source>
</evidence>
<feature type="transmembrane region" description="Helical" evidence="1">
    <location>
        <begin position="483"/>
        <end position="505"/>
    </location>
</feature>
<reference evidence="2 3" key="1">
    <citation type="submission" date="2020-08" db="EMBL/GenBank/DDBJ databases">
        <title>Bridging the membrane lipid divide: bacteria of the FCB group superphylum have the potential to synthesize archaeal ether lipids.</title>
        <authorList>
            <person name="Villanueva L."/>
            <person name="Von Meijenfeldt F.A.B."/>
            <person name="Westbye A.B."/>
            <person name="Yadav S."/>
            <person name="Hopmans E.C."/>
            <person name="Dutilh B.E."/>
            <person name="Sinninghe Damste J.S."/>
        </authorList>
    </citation>
    <scope>NUCLEOTIDE SEQUENCE [LARGE SCALE GENOMIC DNA]</scope>
    <source>
        <strain evidence="2">NIOZ-UU30</strain>
    </source>
</reference>
<feature type="transmembrane region" description="Helical" evidence="1">
    <location>
        <begin position="332"/>
        <end position="350"/>
    </location>
</feature>
<feature type="transmembrane region" description="Helical" evidence="1">
    <location>
        <begin position="70"/>
        <end position="96"/>
    </location>
</feature>
<organism evidence="2 3">
    <name type="scientific">Candidatus Desulfatibia profunda</name>
    <dbReference type="NCBI Taxonomy" id="2841695"/>
    <lineage>
        <taxon>Bacteria</taxon>
        <taxon>Pseudomonadati</taxon>
        <taxon>Thermodesulfobacteriota</taxon>
        <taxon>Desulfobacteria</taxon>
        <taxon>Desulfobacterales</taxon>
        <taxon>Desulfobacterales incertae sedis</taxon>
        <taxon>Candidatus Desulfatibia</taxon>
    </lineage>
</organism>
<dbReference type="AlphaFoldDB" id="A0A8J6NX17"/>
<evidence type="ECO:0000256" key="1">
    <source>
        <dbReference type="SAM" id="Phobius"/>
    </source>
</evidence>
<feature type="transmembrane region" description="Helical" evidence="1">
    <location>
        <begin position="525"/>
        <end position="548"/>
    </location>
</feature>
<feature type="transmembrane region" description="Helical" evidence="1">
    <location>
        <begin position="444"/>
        <end position="471"/>
    </location>
</feature>
<feature type="transmembrane region" description="Helical" evidence="1">
    <location>
        <begin position="261"/>
        <end position="282"/>
    </location>
</feature>
<name>A0A8J6NX17_9BACT</name>
<dbReference type="Pfam" id="PF16949">
    <property type="entry name" value="ABC_tran_2"/>
    <property type="match status" value="1"/>
</dbReference>
<gene>
    <name evidence="2" type="ORF">H8E23_16895</name>
</gene>
<keyword evidence="1" id="KW-1133">Transmembrane helix</keyword>
<accession>A0A8J6NX17</accession>
<feature type="transmembrane region" description="Helical" evidence="1">
    <location>
        <begin position="413"/>
        <end position="438"/>
    </location>
</feature>
<keyword evidence="1" id="KW-0472">Membrane</keyword>
<dbReference type="EMBL" id="JACNJH010000250">
    <property type="protein sequence ID" value="MBC8363064.1"/>
    <property type="molecule type" value="Genomic_DNA"/>
</dbReference>
<feature type="transmembrane region" description="Helical" evidence="1">
    <location>
        <begin position="150"/>
        <end position="180"/>
    </location>
</feature>
<feature type="transmembrane region" description="Helical" evidence="1">
    <location>
        <begin position="370"/>
        <end position="392"/>
    </location>
</feature>
<comment type="caution">
    <text evidence="2">The sequence shown here is derived from an EMBL/GenBank/DDBJ whole genome shotgun (WGS) entry which is preliminary data.</text>
</comment>
<dbReference type="InterPro" id="IPR031599">
    <property type="entry name" value="ABC_tran_2"/>
</dbReference>
<keyword evidence="1" id="KW-0812">Transmembrane</keyword>
<sequence length="561" mass="62682">MKAVITLLKPRICSFKMKRFSDGRKDTLLKLSLFGTIGAVFWGGIFAVSLRVLGYFKGIEELGDILAYKLLSMVLLTFLSVLIFSSILTSLSKLYLSRDLSLVHSMPVSSYKIFTARWIESTIDSSWMLIVYTLPVFISYGIVYRAGVVFYGNIVLVLLSLSIIASGISALLVMIAVIIVPASRIKSIFVFLGLFFFLVLFFAFRFLRPERLVDPEVFATVLIYLKALKTPAPPYLPSTWAFDSLKAVISGKTAESLFHTALSWSFAGAVVFLNIITADAVYAKGLSKTQTASVRLFKQGISEKDFLFFLSRPVRAFAAKEIRTFFRDQTQWSQLFLIGALVVIYIYNFNALPLEKAPIRTVYLQNLLSFLNMGLATFVLTAVSARFAFPAVSSEREAFWIVKSAPIPIKKFLWIKFFIYFFPLLILTEILIVATNVLLSVTPFMMILSAVNVFFMVPGIVSMGIGFGAAYPDFKSENPAQTVTSFGGLLFMMVCAGYIGVVIVLEAGPVYHLFMAEINQRVLAVIEWIWIIGSFGLAFILSILAIVLPMRFGEKKLLNIF</sequence>
<feature type="transmembrane region" description="Helical" evidence="1">
    <location>
        <begin position="27"/>
        <end position="50"/>
    </location>
</feature>
<evidence type="ECO:0000313" key="2">
    <source>
        <dbReference type="EMBL" id="MBC8363064.1"/>
    </source>
</evidence>
<dbReference type="Proteomes" id="UP000603434">
    <property type="component" value="Unassembled WGS sequence"/>
</dbReference>
<protein>
    <submittedName>
        <fullName evidence="2">Uncharacterized protein</fullName>
    </submittedName>
</protein>
<proteinExistence type="predicted"/>
<feature type="transmembrane region" description="Helical" evidence="1">
    <location>
        <begin position="187"/>
        <end position="207"/>
    </location>
</feature>